<evidence type="ECO:0000259" key="2">
    <source>
        <dbReference type="Pfam" id="PF19116"/>
    </source>
</evidence>
<dbReference type="NCBIfam" id="TIGR01965">
    <property type="entry name" value="VCBS_repeat"/>
    <property type="match status" value="1"/>
</dbReference>
<feature type="domain" description="LapA adhesin" evidence="3">
    <location>
        <begin position="105"/>
        <end position="201"/>
    </location>
</feature>
<keyword evidence="5" id="KW-1185">Reference proteome</keyword>
<feature type="domain" description="DUF5801" evidence="2">
    <location>
        <begin position="1434"/>
        <end position="1570"/>
    </location>
</feature>
<evidence type="ECO:0000313" key="5">
    <source>
        <dbReference type="Proteomes" id="UP001369082"/>
    </source>
</evidence>
<gene>
    <name evidence="4" type="ORF">V6256_12765</name>
</gene>
<dbReference type="RefSeq" id="WP_341598609.1">
    <property type="nucleotide sequence ID" value="NZ_JBAKAZ010000058.1"/>
</dbReference>
<accession>A0ABU9GT93</accession>
<comment type="caution">
    <text evidence="4">The sequence shown here is derived from an EMBL/GenBank/DDBJ whole genome shotgun (WGS) entry which is preliminary data.</text>
</comment>
<feature type="domain" description="LapA adhesin" evidence="3">
    <location>
        <begin position="303"/>
        <end position="402"/>
    </location>
</feature>
<feature type="domain" description="LapA adhesin" evidence="3">
    <location>
        <begin position="2"/>
        <end position="101"/>
    </location>
</feature>
<dbReference type="EMBL" id="JBAKAZ010000058">
    <property type="protein sequence ID" value="MEL0630481.1"/>
    <property type="molecule type" value="Genomic_DNA"/>
</dbReference>
<protein>
    <submittedName>
        <fullName evidence="4">DUF5801 repeats-in-toxin domain-containing protein</fullName>
    </submittedName>
</protein>
<dbReference type="Pfam" id="PF17963">
    <property type="entry name" value="Big_9"/>
    <property type="match status" value="1"/>
</dbReference>
<dbReference type="Pfam" id="PF20579">
    <property type="entry name" value="LapA"/>
    <property type="match status" value="4"/>
</dbReference>
<dbReference type="InterPro" id="IPR046779">
    <property type="entry name" value="LapA_adhesin_dom"/>
</dbReference>
<feature type="domain" description="DUF5801" evidence="2">
    <location>
        <begin position="1257"/>
        <end position="1400"/>
    </location>
</feature>
<feature type="domain" description="LapA adhesin" evidence="3">
    <location>
        <begin position="203"/>
        <end position="301"/>
    </location>
</feature>
<feature type="domain" description="RapA2 cadherin-like" evidence="1">
    <location>
        <begin position="2121"/>
        <end position="2214"/>
    </location>
</feature>
<dbReference type="InterPro" id="IPR040853">
    <property type="entry name" value="RapA2_cadherin-like"/>
</dbReference>
<dbReference type="InterPro" id="IPR010221">
    <property type="entry name" value="VCBS_dom"/>
</dbReference>
<sequence length="4507" mass="474159">MDTSKVTLSSNNVEEGTDITITATVDNAPKDSDLVLYLNNGEQITIAVGQTEGRVTFDNPNGEDVYVDKEDITYQIIGSNGGGNYEALDTSSTTTVIVEDTSTEAVVTLSDSTVAEGSEITITATVTDAPQNSDLLLTLDNGQFITITAGQTTGSVTFANPNTEDVYLDGETLTYAITSSTGGNYENLNTDAVSTVTVTDTLDTTTITLDNPTVAEGTDITITASVDNAPVDTPLVVTLDNGETITIDVGATTGSVTFANPNGDDAYVDGEDLSYTIDSATGGNYEEFNSDATSTVTVIDTTDTSTVTLSSNTVEEGTDINITATVDNAPENSDLVLYLNNGEQITIAVGQTEGRVTFDNPNGEDVYIDKEGVTYQIIGSNGAGNYEKLDFSNKVSVEVVDTINNVYAQISVDQDSVFEGGALTYTVNLIDENGDEVTVAADKEVTINLNWGGVADSTDVGELPTSIIINANSSEASFTVSTNVDSLSELSESLTVSISSLEDNDGVDKGFENLLVDAAQDSVTSTIFDAPTITAVDINGSNIDGQISVYDKGVGDNTDDSEITDGTLKVSAATGLISISIAGTEITLAQLNDLSVNPQTVVITDHGEIMLNNFTATSTTNGEDVEWEIDYTYELTDVQSHPEGEGVNDLLNTIQLTVEAENIAGVTSPVTGAGTLDVLVIDDVPVVTTKDTELDAIQVAESAFGVAASADYSDAFMIDFGADGAAVSGNLEYSFEVTNSVSGLVDTETGEAIDLVISEDGAIEGQLSTSGDITFIITVDVNGTVQLEQLRAIQHSDSNSANDIVTLANDSINLVATATDGDADKVSSTVAIGGRFSFADEGPSIGGTPVESYVDEEHLDNGSDPALVRTTVSENLAVDFGSDAANTLTFTEDQSALNEWLNTSGNSDITLNINGDTITATRNDGNDPVFTVTLSIDNEGQASYSFELQGAMQHLNTNTHSLTFNYQATDGDNDSATSTFVVNVTDDAPVAEDNDNSGTDVITGNVITDNVGTDDGVDIEGADTATVTEVSFDGTTYNVPTDGASSLVIQATYGELTIYADGSYEYVRNDLTPGDVEEEFEYTLTDGDNDSDHATLTIGIDDAVGSISNLTPEVGGGDTVVYENQLINGTDTITPSLVTGTGDFTISSADGIAALNINHNGEAYQLVVDNITTSLPVTFTTALGNQLSITGYEEGVVSYTYTLIDNETHSDAGIDNLFESFEVYLEDMDGDSTTSDLSVRIVDDIPVIKQTDQVIDLSVDETSIEDTNDSGNTDTADLSVLFEINHGADGAAITNATSYQLAINAVSGLVDTATNSNVVLTINSDGTEVIGKVDGSGETVFTIVLDPVTGDVSLTQVRAVEHADTNNANDAITLNSDAVTISATVIDGDNDEVISSVDIGDSFNFLDDGPSIEIATTGATLSELVTNDVDLVAAASSSDTKDFSGAFAINTSSYGADGEGTTVWSYAIAFTDIATGLTSGGEAITLSQSGNIITGSAGGNSVFTIEVNALTGEVTLTQTAAIDHVQEQVNQADFSDDQQGLLAELITLTGTATITDGDGDSLNDSETINIGGQFTFTDDGPTIGVIEGLEVNEKNLGVGSDTDMTALTQTGSLEVGLSADDIDTQFASDIEETLEALTLMSNGVELSYEVSGYTLTATAGSEKIFTATITDPNATNSGVGYSFVLLAVLDHPNGNDDNAIDLSFDFVVTDTDGDKATSSFTVSVIDDTPTVLNQAAVSVLEGADLIGYNGTGWTEGTSNLLDNDTQGADTAQIYAVRYNDENGDQQSIVLGNATQTITTQYASLTINPDGSWSYQADPSLTHTDGKPLSDLFSYTIQDNDGDISDWADQPINVTDSVPVAVDEKDITEVEGAASFTGNVIGNDTLSSDDDVTTINDFTYTDVNGDTQIFEFTLPTTSTSVMTPTGLLTVNSNGEWSFEPNDSFDHDNESTTGSFSYHLIDDDGSISNSAIQDITITDTDPTINKVELAIDEENIVSLGSTNTTETNIVTTDLDIVKSQDDIEDVAFNNNTITTLTDQGLTSGSTDLTYTLSDDGHTLTADANGTTVFVLQLNNINDAAGEAQSISMTLSQPLDHAEGATENNMAIKVDYAVSDIDSTVNSSLTINVTDDVPLTPVNDIAVTVVEGGSVVGSDNMGDNLLANDILGADGGAVKQISYTARDGSPKTAEVPADEVGVTVETQYGSLTVKADGSWSYTAVNSADHEQPDYDTSLDDSFTYQVIDNDGDLIGNSATQVITVTDTVPEFDDVTDQTVDEKNLVLGTDPDEQALTVTGSLSVDSGEDDFVVSFDNTIAGSTTLTSNGVAIKYVISDNGSTLIAYRDNSLETEEDKVFTVNIIDGDTANASYEFTLNSTIDHTSTAPIELGFDVIVTDSDNDIDSDSFTITVIDDVPADQVLVVNEDSDQGDEGNTFNTSADANANNTNIATQAEHGEAVVNSDGTITYIPNGNYSGSDSFTYQTIENGVTSSTTVNVTVTPVSDAPEFEANASSVSTLEDTAVALGFKTPVIVDATDNNDSDTDVYGDNPELLGVITLTGIPQGVTLIAAEVTGSAAINYPSTGAAVTVFISDGTHINGAEAEADLVMTLAQFEALQVIPAENDHTNFTVNASVTSYEVDLSGDPIDGVAGAENSTEVLVYVKAVTDDAELLFNGEDASSIDNIESVTYDDEDKTAKVTVKEDTSFKINDILKASFTDLDGSEVRSITFENNTGEVIFVRGREVGSGDSLTINSRQGDAGQTGGIDSFKNITIGAGSNFSGDLEGINITINAQDYDADGFNDNNAGKNKAGVSESNTDNNSVTLNLYVDPVADQVTIESVNTEEDTAVLFLNTIQFSDTGEEVTGIVINALPSDWILSNAEGEAVFTGNGLDGFTIPDSDIVNGDYASYTITPPAHSSADSVISISVETTDTQIVDGEEQQDSTITKVDIDVTVTSVAEELGVDDNNDNVIDEISDTDGDNVADLTMSGDHEYSTTGLEDTWFDLGTDGSESPLAGWVNQDADGSEATFALFTPISANGEADGAQFRYTTDNGATWVTQTYTGTAIEVPIDYLDTLEFKASKNFSGTFEIQVQAYTVDTDPETGIQSEWTSSTYATLTNILISPVADVATTVVSQNITGTEDVFIPLSIVPSSSDSSEEFNVTISDIPEGATIRYDGQEYTDETPVENLPEGVIIVNDDNGTWSLEIDYFDPVAGKAMEIKAPENSNDSFTLKIDTETVDTLVVAGDPDSLYEDTAEGDTLYATVRPKGAADHVTLELVEDPTYSEADVDNDGYIMLNAIVTGFTQDDNDGSEVVSFTISDLPDGFSIEGASSISEGVWSVMKSQYDDIKLTVPENYNSDVEFTLSTVSTENDGDTLTESNTISLTITPSPEATINLSTVIDEDVSTALNFAVQTQNGDTDEVLDAVWINIDSLEQATGISLTYGQDGITLAEAALDNTIDITEINDNTGNWYLIEGEALANIYAQSADNVSHYDNQENDGVDIPLTDFEIKYEIKDPGLNGGGDQTTITDDTYHIDITPITDQPTLAIVDTEFYDSASNTINVDNTGNLTIDLDIGNIDEDYDGSEELVSVVIEGIPDGVAIDGADYLGDGKWLIQDEMLDQIREDYTLSIDFDVSASAIDSTLTITINTEDGNNGVLKQAQISDIDFNIGFDKQDRGNGAADIDSWESTDFNPTEDTPFKLSDAISGSISTVITGADGSTVDVDVNSAFNITIYNLPAGTTVEGMTSSIVDGEEVWTLSGTGGNDDLQAAMDSIVITPPADYNYTDDGEFEFNATLTTINTASGAQTQVDEVFRDSTDVEVVPVTDQADIVIDAPSVYEGASEPLIFTIDVSNAADDPDWTLIDGKLYIQLDESGMPVTGGTLSYNGDALSTTAVTGIEGITDGDYYVIEDVDASSDVTLSYLPSEEGENSSGSVSISVTVQGQETGADNIETTTVTGTGIIEPSNSGYDFEVADATGLENEFTQAQSDGSNVIQLDITDNGLIDDDGSESLNYVLLTNVPNDFLVFIGDSLSSATEASLATNAGGSDGTNSWLISTTEMPNYIGIMAPAYWSGEIIDLELIVNSGENGADSSLNTAQKFDLTVSAVADGVTLSPTTSFGNEGNIIGFNLNPLMVDPVDVGSDDSSVETVTLQFSGVGEYAEFFVDGVSISTGDTTNISYDAQSETYTITGLTENQVTDLGVLQSAAELGAIQVRAQTVESDGGDTSEWTEFKNITVNVTEQLATSADNSLLYDGNTINGLAGSDTINLRLGEDLDFAGDADGILKNIEVINLGSEDYDHNLDNLSLADIQAMTDNENILTIEGDSGDSVTLLKDNNPFTSGWTLDDSDADYNVYTLTALSDDSILATVNVGKGVVTSIEGYQATTGDDVFVFDSSSIDGLDSTDTIQLRLGESVSSDQLASSLNNIEILDLSIAGENKITALSLDDVLSMTDGDNILTINGDANDHVSLSSVNGTWSEDVANSNEDYTVYTSTDGSDTATLQIQTSIIID</sequence>
<dbReference type="Pfam" id="PF19116">
    <property type="entry name" value="DUF5801"/>
    <property type="match status" value="3"/>
</dbReference>
<evidence type="ECO:0000259" key="1">
    <source>
        <dbReference type="Pfam" id="PF17803"/>
    </source>
</evidence>
<evidence type="ECO:0000259" key="3">
    <source>
        <dbReference type="Pfam" id="PF20579"/>
    </source>
</evidence>
<proteinExistence type="predicted"/>
<dbReference type="Proteomes" id="UP001369082">
    <property type="component" value="Unassembled WGS sequence"/>
</dbReference>
<reference evidence="4 5" key="1">
    <citation type="submission" date="2024-02" db="EMBL/GenBank/DDBJ databases">
        <title>Bacteria isolated from the canopy kelp, Nereocystis luetkeana.</title>
        <authorList>
            <person name="Pfister C.A."/>
            <person name="Younker I.T."/>
            <person name="Light S.H."/>
        </authorList>
    </citation>
    <scope>NUCLEOTIDE SEQUENCE [LARGE SCALE GENOMIC DNA]</scope>
    <source>
        <strain evidence="4 5">TI.1.05</strain>
    </source>
</reference>
<feature type="domain" description="DUF5801" evidence="2">
    <location>
        <begin position="697"/>
        <end position="833"/>
    </location>
</feature>
<evidence type="ECO:0000313" key="4">
    <source>
        <dbReference type="EMBL" id="MEL0630481.1"/>
    </source>
</evidence>
<name>A0ABU9GT93_9GAMM</name>
<dbReference type="InterPro" id="IPR043824">
    <property type="entry name" value="DUF5801"/>
</dbReference>
<dbReference type="Pfam" id="PF17803">
    <property type="entry name" value="Cadherin_4"/>
    <property type="match status" value="1"/>
</dbReference>
<organism evidence="4 5">
    <name type="scientific">Psychromonas aquatilis</name>
    <dbReference type="NCBI Taxonomy" id="2005072"/>
    <lineage>
        <taxon>Bacteria</taxon>
        <taxon>Pseudomonadati</taxon>
        <taxon>Pseudomonadota</taxon>
        <taxon>Gammaproteobacteria</taxon>
        <taxon>Alteromonadales</taxon>
        <taxon>Psychromonadaceae</taxon>
        <taxon>Psychromonas</taxon>
    </lineage>
</organism>